<evidence type="ECO:0000313" key="3">
    <source>
        <dbReference type="EMBL" id="PNQ75300.1"/>
    </source>
</evidence>
<evidence type="ECO:0000313" key="4">
    <source>
        <dbReference type="Proteomes" id="UP000236641"/>
    </source>
</evidence>
<organism evidence="3 4">
    <name type="scientific">Hanstruepera neustonica</name>
    <dbReference type="NCBI Taxonomy" id="1445657"/>
    <lineage>
        <taxon>Bacteria</taxon>
        <taxon>Pseudomonadati</taxon>
        <taxon>Bacteroidota</taxon>
        <taxon>Flavobacteriia</taxon>
        <taxon>Flavobacteriales</taxon>
        <taxon>Flavobacteriaceae</taxon>
        <taxon>Hanstruepera</taxon>
    </lineage>
</organism>
<gene>
    <name evidence="3" type="ORF">C1T31_03980</name>
</gene>
<name>A0A2K1E4V5_9FLAO</name>
<dbReference type="SUPFAM" id="SSF56436">
    <property type="entry name" value="C-type lectin-like"/>
    <property type="match status" value="1"/>
</dbReference>
<dbReference type="InterPro" id="IPR016187">
    <property type="entry name" value="CTDL_fold"/>
</dbReference>
<dbReference type="AlphaFoldDB" id="A0A2K1E4V5"/>
<proteinExistence type="predicted"/>
<reference evidence="3 4" key="1">
    <citation type="submission" date="2018-01" db="EMBL/GenBank/DDBJ databases">
        <title>The draft genome of Hanstruepera neustonica JCM19743.</title>
        <authorList>
            <person name="He R.-H."/>
            <person name="Du Z.-J."/>
        </authorList>
    </citation>
    <scope>NUCLEOTIDE SEQUENCE [LARGE SCALE GENOMIC DNA]</scope>
    <source>
        <strain evidence="3 4">JCM19743</strain>
    </source>
</reference>
<comment type="caution">
    <text evidence="3">The sequence shown here is derived from an EMBL/GenBank/DDBJ whole genome shotgun (WGS) entry which is preliminary data.</text>
</comment>
<dbReference type="InterPro" id="IPR042095">
    <property type="entry name" value="SUMF_sf"/>
</dbReference>
<dbReference type="Pfam" id="PF03781">
    <property type="entry name" value="FGE-sulfatase"/>
    <property type="match status" value="1"/>
</dbReference>
<dbReference type="RefSeq" id="WP_103051145.1">
    <property type="nucleotide sequence ID" value="NZ_POWF01000001.1"/>
</dbReference>
<evidence type="ECO:0000256" key="1">
    <source>
        <dbReference type="SAM" id="SignalP"/>
    </source>
</evidence>
<dbReference type="Gene3D" id="3.90.1580.10">
    <property type="entry name" value="paralog of FGE (formylglycine-generating enzyme)"/>
    <property type="match status" value="1"/>
</dbReference>
<evidence type="ECO:0000259" key="2">
    <source>
        <dbReference type="Pfam" id="PF03781"/>
    </source>
</evidence>
<protein>
    <recommendedName>
        <fullName evidence="2">Sulfatase-modifying factor enzyme-like domain-containing protein</fullName>
    </recommendedName>
</protein>
<dbReference type="EMBL" id="POWF01000001">
    <property type="protein sequence ID" value="PNQ75300.1"/>
    <property type="molecule type" value="Genomic_DNA"/>
</dbReference>
<feature type="domain" description="Sulfatase-modifying factor enzyme-like" evidence="2">
    <location>
        <begin position="19"/>
        <end position="164"/>
    </location>
</feature>
<dbReference type="Proteomes" id="UP000236641">
    <property type="component" value="Unassembled WGS sequence"/>
</dbReference>
<feature type="signal peptide" evidence="1">
    <location>
        <begin position="1"/>
        <end position="18"/>
    </location>
</feature>
<feature type="chain" id="PRO_5014454061" description="Sulfatase-modifying factor enzyme-like domain-containing protein" evidence="1">
    <location>
        <begin position="19"/>
        <end position="240"/>
    </location>
</feature>
<accession>A0A2K1E4V5</accession>
<dbReference type="InterPro" id="IPR005532">
    <property type="entry name" value="SUMF_dom"/>
</dbReference>
<sequence length="240" mass="27944">MKLFILLFSFFISFGLQGQNPPGTIYLSDNLYLDVAPVDNLMFREYLRYQEKLSEKKLDSILENSNSFGLNAESIIGKREIDTINQLVWIESTIKKDYYLEHPKFQYFPVISVSKSEAISYCKWRSKAVMLNYAMKSKTEEERQSLPKLVTYRLPTSQELEMAVDNFGYSKGIKSNIEGIPFLAYRKGNKKKKKKVILIKDNLSEFISNGLVYWTNWGNHKPLEDANDFTTFRCICEVTE</sequence>
<keyword evidence="1" id="KW-0732">Signal</keyword>
<dbReference type="OrthoDB" id="979507at2"/>
<keyword evidence="4" id="KW-1185">Reference proteome</keyword>